<organism evidence="1 2">
    <name type="scientific">Rhododendron molle</name>
    <name type="common">Chinese azalea</name>
    <name type="synonym">Azalea mollis</name>
    <dbReference type="NCBI Taxonomy" id="49168"/>
    <lineage>
        <taxon>Eukaryota</taxon>
        <taxon>Viridiplantae</taxon>
        <taxon>Streptophyta</taxon>
        <taxon>Embryophyta</taxon>
        <taxon>Tracheophyta</taxon>
        <taxon>Spermatophyta</taxon>
        <taxon>Magnoliopsida</taxon>
        <taxon>eudicotyledons</taxon>
        <taxon>Gunneridae</taxon>
        <taxon>Pentapetalae</taxon>
        <taxon>asterids</taxon>
        <taxon>Ericales</taxon>
        <taxon>Ericaceae</taxon>
        <taxon>Ericoideae</taxon>
        <taxon>Rhodoreae</taxon>
        <taxon>Rhododendron</taxon>
    </lineage>
</organism>
<protein>
    <submittedName>
        <fullName evidence="1">Uncharacterized protein</fullName>
    </submittedName>
</protein>
<accession>A0ACC0PR08</accession>
<sequence length="240" mass="25168">MADHGGSGGDRDVVDRPEDRGSPMETQTADQQPVEGTEGISAVATESGGGREGREQEVGDGETDRATEENPCATVLTGAVGSIFEVEGSGSVVEDPPIVGESSGGGGSSGAVGDDPGPNGSPPRDSAKGKCVVTEEEEATKVSVEYREQDVAFRPMATEATSSSHVPITKYDITEHLPDAMLTKLLEENPLIGEMVLRAKEERARAIAASEAAERTEREQKENEDLLRDAETEERAGAEA</sequence>
<comment type="caution">
    <text evidence="1">The sequence shown here is derived from an EMBL/GenBank/DDBJ whole genome shotgun (WGS) entry which is preliminary data.</text>
</comment>
<dbReference type="Proteomes" id="UP001062846">
    <property type="component" value="Chromosome 2"/>
</dbReference>
<dbReference type="EMBL" id="CM046389">
    <property type="protein sequence ID" value="KAI8568130.1"/>
    <property type="molecule type" value="Genomic_DNA"/>
</dbReference>
<keyword evidence="2" id="KW-1185">Reference proteome</keyword>
<proteinExistence type="predicted"/>
<name>A0ACC0PR08_RHOML</name>
<evidence type="ECO:0000313" key="2">
    <source>
        <dbReference type="Proteomes" id="UP001062846"/>
    </source>
</evidence>
<reference evidence="1" key="1">
    <citation type="submission" date="2022-02" db="EMBL/GenBank/DDBJ databases">
        <title>Plant Genome Project.</title>
        <authorList>
            <person name="Zhang R.-G."/>
        </authorList>
    </citation>
    <scope>NUCLEOTIDE SEQUENCE</scope>
    <source>
        <strain evidence="1">AT1</strain>
    </source>
</reference>
<evidence type="ECO:0000313" key="1">
    <source>
        <dbReference type="EMBL" id="KAI8568130.1"/>
    </source>
</evidence>
<gene>
    <name evidence="1" type="ORF">RHMOL_Rhmol02G0173400</name>
</gene>